<dbReference type="Proteomes" id="UP001163321">
    <property type="component" value="Chromosome 1"/>
</dbReference>
<proteinExistence type="predicted"/>
<protein>
    <submittedName>
        <fullName evidence="1">Uncharacterized protein</fullName>
    </submittedName>
</protein>
<comment type="caution">
    <text evidence="1">The sequence shown here is derived from an EMBL/GenBank/DDBJ whole genome shotgun (WGS) entry which is preliminary data.</text>
</comment>
<reference evidence="1 2" key="1">
    <citation type="journal article" date="2022" name="bioRxiv">
        <title>The genome of the oomycete Peronosclerospora sorghi, a cosmopolitan pathogen of maize and sorghum, is inflated with dispersed pseudogenes.</title>
        <authorList>
            <person name="Fletcher K."/>
            <person name="Martin F."/>
            <person name="Isakeit T."/>
            <person name="Cavanaugh K."/>
            <person name="Magill C."/>
            <person name="Michelmore R."/>
        </authorList>
    </citation>
    <scope>NUCLEOTIDE SEQUENCE [LARGE SCALE GENOMIC DNA]</scope>
    <source>
        <strain evidence="1">P6</strain>
    </source>
</reference>
<evidence type="ECO:0000313" key="1">
    <source>
        <dbReference type="EMBL" id="KAI9922017.1"/>
    </source>
</evidence>
<evidence type="ECO:0000313" key="2">
    <source>
        <dbReference type="Proteomes" id="UP001163321"/>
    </source>
</evidence>
<keyword evidence="2" id="KW-1185">Reference proteome</keyword>
<accession>A0ACC0WUF4</accession>
<organism evidence="1 2">
    <name type="scientific">Peronosclerospora sorghi</name>
    <dbReference type="NCBI Taxonomy" id="230839"/>
    <lineage>
        <taxon>Eukaryota</taxon>
        <taxon>Sar</taxon>
        <taxon>Stramenopiles</taxon>
        <taxon>Oomycota</taxon>
        <taxon>Peronosporomycetes</taxon>
        <taxon>Peronosporales</taxon>
        <taxon>Peronosporaceae</taxon>
        <taxon>Peronosclerospora</taxon>
    </lineage>
</organism>
<gene>
    <name evidence="1" type="ORF">PsorP6_000050</name>
</gene>
<dbReference type="EMBL" id="CM047580">
    <property type="protein sequence ID" value="KAI9922017.1"/>
    <property type="molecule type" value="Genomic_DNA"/>
</dbReference>
<name>A0ACC0WUF4_9STRA</name>
<sequence length="625" mass="70757">MSAKRCLEFIDVPEIIAGQQIHGSVDTDNVLPLFSGDIQTNSVLRDSAGSNNNNVPSTEVSESVKNTLSQSKNNGSSPTSGYSFDPSGLERAAKAARELETSRHAKEAFNLAKEAERTKQMEHQAKVKENEALYKQYEIVRVQKEGEEKRKTLEEETRQHQQRAQYQDQLKRKQYADQLAAQKYMKEQELKKQEEILARQEASRRKTLEYEAELRQKTELAKVAAETEGRIKQERLNHDLHLEEARVRAKEYRETVLEAIKLASTTVGSGFIAFVDDKEKLTTTVVSLTALAAGIYTAKVSTSVAGKYIEARMGKPSLVRETSRRSFRQVLTNPITSIKRALNLYKASDALEGVVLEPKLADRLRSVAMSTFNTKKNRAPFRHLLLHGPPGTGKTLFAKALARHSGLEYAILTGGDVAPLGREGVTEIHKLFDWASHSRRGLLLFVDEADAFLQKRSNTVMSEDMRNALNAFLYRTGEASDKFMIVFASNQPEQFDWAINDRIDEMVEFRLPGFDERVRMLKQYFDNYIRATKNSRAKKIHVEDIEDSDFEELATRIEGFSGRELSKLVIAFQAAAYGSPTSVFNNEMMKQVLEHHLTAHLQKEAWKRYAAPSQKCDNIKTLLVD</sequence>